<dbReference type="GO" id="GO:0042742">
    <property type="term" value="P:defense response to bacterium"/>
    <property type="evidence" value="ECO:0007669"/>
    <property type="project" value="UniProtKB-KW"/>
</dbReference>
<feature type="chain" id="PRO_5042023011" evidence="7">
    <location>
        <begin position="19"/>
        <end position="60"/>
    </location>
</feature>
<gene>
    <name evidence="9" type="primary">DEFB1</name>
</gene>
<evidence type="ECO:0000256" key="4">
    <source>
        <dbReference type="ARBA" id="ARBA00022940"/>
    </source>
</evidence>
<keyword evidence="6" id="KW-1015">Disulfide bond</keyword>
<dbReference type="GO" id="GO:0005576">
    <property type="term" value="C:extracellular region"/>
    <property type="evidence" value="ECO:0007669"/>
    <property type="project" value="UniProtKB-SubCell"/>
</dbReference>
<evidence type="ECO:0000313" key="10">
    <source>
        <dbReference type="Proteomes" id="UP000009136"/>
    </source>
</evidence>
<name>A0A3Q1LYR6_BOVIN</name>
<dbReference type="Ensembl" id="ENSBTAT00000069740.2">
    <property type="protein sequence ID" value="ENSBTAP00000062422.2"/>
    <property type="gene ID" value="ENSBTAG00000075573.1"/>
</dbReference>
<keyword evidence="2" id="KW-0964">Secreted</keyword>
<keyword evidence="3" id="KW-0929">Antimicrobial</keyword>
<reference evidence="9" key="1">
    <citation type="submission" date="2018-03" db="EMBL/GenBank/DDBJ databases">
        <title>ARS-UCD1.2.</title>
        <authorList>
            <person name="Rosen B.D."/>
            <person name="Bickhart D.M."/>
            <person name="Koren S."/>
            <person name="Schnabel R.D."/>
            <person name="Hall R."/>
            <person name="Zimin A."/>
            <person name="Dreischer C."/>
            <person name="Schultheiss S."/>
            <person name="Schroeder S.G."/>
            <person name="Elsik C.G."/>
            <person name="Couldrey C."/>
            <person name="Liu G.E."/>
            <person name="Van Tassell C.P."/>
            <person name="Phillippy A.M."/>
            <person name="Smith T.P.L."/>
            <person name="Medrano J.F."/>
        </authorList>
    </citation>
    <scope>NUCLEOTIDE SEQUENCE [LARGE SCALE GENOMIC DNA]</scope>
    <source>
        <strain evidence="9">Hereford</strain>
    </source>
</reference>
<evidence type="ECO:0000256" key="5">
    <source>
        <dbReference type="ARBA" id="ARBA00023022"/>
    </source>
</evidence>
<feature type="domain" description="Beta/alpha-defensin C-terminal" evidence="8">
    <location>
        <begin position="27"/>
        <end position="57"/>
    </location>
</feature>
<evidence type="ECO:0000256" key="7">
    <source>
        <dbReference type="SAM" id="SignalP"/>
    </source>
</evidence>
<organism evidence="9 10">
    <name type="scientific">Bos taurus</name>
    <name type="common">Bovine</name>
    <dbReference type="NCBI Taxonomy" id="9913"/>
    <lineage>
        <taxon>Eukaryota</taxon>
        <taxon>Metazoa</taxon>
        <taxon>Chordata</taxon>
        <taxon>Craniata</taxon>
        <taxon>Vertebrata</taxon>
        <taxon>Euteleostomi</taxon>
        <taxon>Mammalia</taxon>
        <taxon>Eutheria</taxon>
        <taxon>Laurasiatheria</taxon>
        <taxon>Artiodactyla</taxon>
        <taxon>Ruminantia</taxon>
        <taxon>Pecora</taxon>
        <taxon>Bovidae</taxon>
        <taxon>Bovinae</taxon>
        <taxon>Bos</taxon>
    </lineage>
</organism>
<keyword evidence="4" id="KW-0211">Defensin</keyword>
<evidence type="ECO:0000256" key="3">
    <source>
        <dbReference type="ARBA" id="ARBA00022529"/>
    </source>
</evidence>
<dbReference type="InterPro" id="IPR001855">
    <property type="entry name" value="Defensin_beta-like"/>
</dbReference>
<evidence type="ECO:0000256" key="1">
    <source>
        <dbReference type="ARBA" id="ARBA00004613"/>
    </source>
</evidence>
<dbReference type="AlphaFoldDB" id="A0A3Q1LYR6"/>
<reference evidence="9" key="2">
    <citation type="submission" date="2025-08" db="UniProtKB">
        <authorList>
            <consortium name="Ensembl"/>
        </authorList>
    </citation>
    <scope>IDENTIFICATION</scope>
    <source>
        <strain evidence="9">Hereford</strain>
    </source>
</reference>
<dbReference type="SMR" id="A0A3Q1LYR6"/>
<dbReference type="GeneTree" id="ENSGT01150000289964"/>
<sequence>MRLHHLLLELLFVVLSAGSGISDFASCHTNGGICLPNRCPGHMIQIGICFRPRVKCCRSW</sequence>
<keyword evidence="7" id="KW-0732">Signal</keyword>
<evidence type="ECO:0000259" key="8">
    <source>
        <dbReference type="SMART" id="SM00048"/>
    </source>
</evidence>
<feature type="signal peptide" evidence="7">
    <location>
        <begin position="1"/>
        <end position="18"/>
    </location>
</feature>
<reference evidence="9" key="3">
    <citation type="submission" date="2025-09" db="UniProtKB">
        <authorList>
            <consortium name="Ensembl"/>
        </authorList>
    </citation>
    <scope>IDENTIFICATION</scope>
    <source>
        <strain evidence="9">Hereford</strain>
    </source>
</reference>
<dbReference type="PANTHER" id="PTHR20515">
    <property type="entry name" value="BETA-DEFENSIN"/>
    <property type="match status" value="1"/>
</dbReference>
<dbReference type="FunFam" id="3.10.360.10:FF:000001">
    <property type="entry name" value="Beta-defensin 1"/>
    <property type="match status" value="1"/>
</dbReference>
<dbReference type="STRING" id="9913.ENSBTAP00000062422"/>
<evidence type="ECO:0000313" key="9">
    <source>
        <dbReference type="Ensembl" id="ENSBTAP00000062422.2"/>
    </source>
</evidence>
<keyword evidence="5" id="KW-0044">Antibiotic</keyword>
<dbReference type="InterPro" id="IPR006080">
    <property type="entry name" value="Beta/alpha-defensin_C"/>
</dbReference>
<evidence type="ECO:0000256" key="6">
    <source>
        <dbReference type="ARBA" id="ARBA00023157"/>
    </source>
</evidence>
<dbReference type="RefSeq" id="NP_001311473.1">
    <property type="nucleotide sequence ID" value="NM_001324544.1"/>
</dbReference>
<dbReference type="Proteomes" id="UP000009136">
    <property type="component" value="Chromosome 27"/>
</dbReference>
<keyword evidence="10" id="KW-1185">Reference proteome</keyword>
<dbReference type="Pfam" id="PF00711">
    <property type="entry name" value="Defensin_beta"/>
    <property type="match status" value="1"/>
</dbReference>
<dbReference type="PANTHER" id="PTHR20515:SF2">
    <property type="entry name" value="DEFENSIN BETA 4A"/>
    <property type="match status" value="1"/>
</dbReference>
<dbReference type="Gene3D" id="3.10.360.10">
    <property type="entry name" value="Antimicrobial Peptide, Beta-defensin 2, Chain A"/>
    <property type="match status" value="1"/>
</dbReference>
<dbReference type="SMART" id="SM00048">
    <property type="entry name" value="DEFSN"/>
    <property type="match status" value="1"/>
</dbReference>
<evidence type="ECO:0000256" key="2">
    <source>
        <dbReference type="ARBA" id="ARBA00022525"/>
    </source>
</evidence>
<protein>
    <submittedName>
        <fullName evidence="9">Beta-defensin 1</fullName>
    </submittedName>
</protein>
<dbReference type="SUPFAM" id="SSF57392">
    <property type="entry name" value="Defensin-like"/>
    <property type="match status" value="1"/>
</dbReference>
<dbReference type="CTD" id="1672"/>
<proteinExistence type="predicted"/>
<dbReference type="KEGG" id="bta:100297617"/>
<dbReference type="OMA" id="ASCHTNG"/>
<accession>A0A3Q1LYR6</accession>
<comment type="subcellular location">
    <subcellularLocation>
        <location evidence="1">Secreted</location>
    </subcellularLocation>
</comment>
<dbReference type="GeneID" id="100297617"/>